<dbReference type="EMBL" id="BQKV01000001">
    <property type="protein sequence ID" value="GJN63400.1"/>
    <property type="molecule type" value="Genomic_DNA"/>
</dbReference>
<evidence type="ECO:0000313" key="1">
    <source>
        <dbReference type="EMBL" id="GJN63400.1"/>
    </source>
</evidence>
<dbReference type="Proteomes" id="UP001055185">
    <property type="component" value="Unassembled WGS sequence"/>
</dbReference>
<sequence>MQDLYIGDIGDYGKYGLLRAVTAAGFRLGVNWYRVVPHGHSKQDDGKYTQYLEKPEDYRAHDPALFDCLAELVPHRRTIEALEKSRLFPALFFGEPLIRAARPHWHQRALECTAGANLVFLDPDNGLETANMHRRHSAKEKHTTWQEVKDYYDRGQSVILYQHRPQMTKKAACIQGVLDFQNSFLKADHTLLLEYPRYTNRYYFFFTHQAHRAVLEEVTRSVARNWSGLCRFIDLNAPIDSL</sequence>
<dbReference type="AlphaFoldDB" id="A0AA37IVS4"/>
<evidence type="ECO:0000313" key="2">
    <source>
        <dbReference type="Proteomes" id="UP001055185"/>
    </source>
</evidence>
<dbReference type="RefSeq" id="WP_238315425.1">
    <property type="nucleotide sequence ID" value="NZ_BQKV01000001.1"/>
</dbReference>
<name>A0AA37IVS4_9FIRM</name>
<reference evidence="1" key="1">
    <citation type="journal article" date="2022" name="Int. J. Syst. Evol. Microbiol.">
        <title>Genome-based, phenotypic and chemotaxonomic classification of Faecalibacterium strains: proposal of three novel species Faecalibacterium duncaniae sp. nov., Faecalibacterium hattorii sp. nov. and Faecalibacterium gallinarum sp. nov. .</title>
        <authorList>
            <person name="Sakamoto M."/>
            <person name="Sakurai N."/>
            <person name="Tanno H."/>
            <person name="Iino T."/>
            <person name="Ohkuma M."/>
            <person name="Endo A."/>
        </authorList>
    </citation>
    <scope>NUCLEOTIDE SEQUENCE</scope>
    <source>
        <strain evidence="1">JCM 17207</strain>
    </source>
</reference>
<keyword evidence="2" id="KW-1185">Reference proteome</keyword>
<comment type="caution">
    <text evidence="1">The sequence shown here is derived from an EMBL/GenBank/DDBJ whole genome shotgun (WGS) entry which is preliminary data.</text>
</comment>
<accession>A0AA37IVS4</accession>
<gene>
    <name evidence="1" type="ORF">JCM17207_00250</name>
</gene>
<protein>
    <submittedName>
        <fullName evidence="1">Uncharacterized protein</fullName>
    </submittedName>
</protein>
<proteinExistence type="predicted"/>
<organism evidence="1 2">
    <name type="scientific">Faecalibacterium gallinarum</name>
    <dbReference type="NCBI Taxonomy" id="2903556"/>
    <lineage>
        <taxon>Bacteria</taxon>
        <taxon>Bacillati</taxon>
        <taxon>Bacillota</taxon>
        <taxon>Clostridia</taxon>
        <taxon>Eubacteriales</taxon>
        <taxon>Oscillospiraceae</taxon>
        <taxon>Faecalibacterium</taxon>
    </lineage>
</organism>